<organism evidence="1 2">
    <name type="scientific">Natronincola peptidivorans</name>
    <dbReference type="NCBI Taxonomy" id="426128"/>
    <lineage>
        <taxon>Bacteria</taxon>
        <taxon>Bacillati</taxon>
        <taxon>Bacillota</taxon>
        <taxon>Clostridia</taxon>
        <taxon>Peptostreptococcales</taxon>
        <taxon>Natronincolaceae</taxon>
        <taxon>Natronincola</taxon>
    </lineage>
</organism>
<reference evidence="1 2" key="1">
    <citation type="submission" date="2016-10" db="EMBL/GenBank/DDBJ databases">
        <authorList>
            <person name="de Groot N.N."/>
        </authorList>
    </citation>
    <scope>NUCLEOTIDE SEQUENCE [LARGE SCALE GENOMIC DNA]</scope>
    <source>
        <strain evidence="1 2">DSM 18979</strain>
    </source>
</reference>
<evidence type="ECO:0000313" key="1">
    <source>
        <dbReference type="EMBL" id="SES95794.1"/>
    </source>
</evidence>
<sequence length="161" mass="19055">MEIQQLFHIQKQLDETICNNHNLHNKDLIPAKILALEVELGELANETRCFKFWSKKMASPKDVILEEYVDCLHFLLSIGLDEDFHEAKFYIKENPRDLIQQFQDVFRKCSNFHQSLSEEAYVDLFEGFLSLGGKLGFTWQEVEEAYLKKNQVNYQRQEEGY</sequence>
<proteinExistence type="predicted"/>
<protein>
    <submittedName>
        <fullName evidence="1">Dimeric dUTPase, all-alpha-NTP-PPase (MazG) superfamily</fullName>
    </submittedName>
</protein>
<accession>A0A1I0ANP0</accession>
<name>A0A1I0ANP0_9FIRM</name>
<dbReference type="CDD" id="cd11527">
    <property type="entry name" value="NTP-PPase_dUTPase"/>
    <property type="match status" value="1"/>
</dbReference>
<dbReference type="PIRSF" id="PIRSF030140">
    <property type="entry name" value="UCP030140"/>
    <property type="match status" value="1"/>
</dbReference>
<gene>
    <name evidence="1" type="ORF">SAMN05660297_01006</name>
</gene>
<dbReference type="InterPro" id="IPR014871">
    <property type="entry name" value="dUTPase/dCTP_pyrophosphatase"/>
</dbReference>
<dbReference type="OrthoDB" id="5506143at2"/>
<evidence type="ECO:0000313" key="2">
    <source>
        <dbReference type="Proteomes" id="UP000199568"/>
    </source>
</evidence>
<dbReference type="STRING" id="426128.SAMN05660297_01006"/>
<keyword evidence="2" id="KW-1185">Reference proteome</keyword>
<dbReference type="SUPFAM" id="SSF101386">
    <property type="entry name" value="all-alpha NTP pyrophosphatases"/>
    <property type="match status" value="1"/>
</dbReference>
<dbReference type="Proteomes" id="UP000199568">
    <property type="component" value="Unassembled WGS sequence"/>
</dbReference>
<dbReference type="AlphaFoldDB" id="A0A1I0ANP0"/>
<dbReference type="Pfam" id="PF08761">
    <property type="entry name" value="dUTPase_2"/>
    <property type="match status" value="1"/>
</dbReference>
<dbReference type="Gene3D" id="1.10.4010.10">
    <property type="entry name" value="Type II deoxyuridine triphosphatase"/>
    <property type="match status" value="1"/>
</dbReference>
<dbReference type="EMBL" id="FOHU01000003">
    <property type="protein sequence ID" value="SES95794.1"/>
    <property type="molecule type" value="Genomic_DNA"/>
</dbReference>
<dbReference type="InterPro" id="IPR016947">
    <property type="entry name" value="UCP030140"/>
</dbReference>
<dbReference type="RefSeq" id="WP_090440256.1">
    <property type="nucleotide sequence ID" value="NZ_FOHU01000003.1"/>
</dbReference>